<name>A0ABS3K611_9HYPH</name>
<feature type="region of interest" description="Disordered" evidence="1">
    <location>
        <begin position="69"/>
        <end position="106"/>
    </location>
</feature>
<keyword evidence="3" id="KW-1185">Reference proteome</keyword>
<evidence type="ECO:0000256" key="1">
    <source>
        <dbReference type="SAM" id="MobiDB-lite"/>
    </source>
</evidence>
<reference evidence="2 3" key="1">
    <citation type="submission" date="2020-10" db="EMBL/GenBank/DDBJ databases">
        <title>Genomic characterization of underground lake bacteria from Wind Cave National Park: Insight into the archetypical LuxI/LuxR and identification of LuxR solos.</title>
        <authorList>
            <person name="Wengert P.C."/>
            <person name="Savka M.A."/>
        </authorList>
    </citation>
    <scope>NUCLEOTIDE SEQUENCE [LARGE SCALE GENOMIC DNA]</scope>
    <source>
        <strain evidence="2 3">SD316</strain>
    </source>
</reference>
<accession>A0ABS3K611</accession>
<evidence type="ECO:0000313" key="3">
    <source>
        <dbReference type="Proteomes" id="UP000718278"/>
    </source>
</evidence>
<dbReference type="RefSeq" id="WP_207490345.1">
    <property type="nucleotide sequence ID" value="NZ_JADIJS010000010.1"/>
</dbReference>
<feature type="non-terminal residue" evidence="2">
    <location>
        <position position="106"/>
    </location>
</feature>
<dbReference type="Proteomes" id="UP000718278">
    <property type="component" value="Unassembled WGS sequence"/>
</dbReference>
<evidence type="ECO:0000313" key="2">
    <source>
        <dbReference type="EMBL" id="MBO1042319.1"/>
    </source>
</evidence>
<sequence>MPHGESQDTNATLNTNIKFFYTPPSCSSSALTRSTALYATLFALCIASSPLAAENLTVDVSIAGGDGGDGNGGIGGVGGSVGHGTGSGGDGGSGNSEGQAGTGGGL</sequence>
<organism evidence="2 3">
    <name type="scientific">Brucella pituitosa</name>
    <dbReference type="NCBI Taxonomy" id="571256"/>
    <lineage>
        <taxon>Bacteria</taxon>
        <taxon>Pseudomonadati</taxon>
        <taxon>Pseudomonadota</taxon>
        <taxon>Alphaproteobacteria</taxon>
        <taxon>Hyphomicrobiales</taxon>
        <taxon>Brucellaceae</taxon>
        <taxon>Brucella/Ochrobactrum group</taxon>
        <taxon>Brucella</taxon>
    </lineage>
</organism>
<protein>
    <submittedName>
        <fullName evidence="2">Uncharacterized protein</fullName>
    </submittedName>
</protein>
<dbReference type="EMBL" id="JADIJS010000010">
    <property type="protein sequence ID" value="MBO1042319.1"/>
    <property type="molecule type" value="Genomic_DNA"/>
</dbReference>
<gene>
    <name evidence="2" type="ORF">IPV26_21925</name>
</gene>
<proteinExistence type="predicted"/>
<comment type="caution">
    <text evidence="2">The sequence shown here is derived from an EMBL/GenBank/DDBJ whole genome shotgun (WGS) entry which is preliminary data.</text>
</comment>